<sequence length="85" mass="9251">MRTLAALLALALLISVSAALRATTPTTCCQDFWSSKIPAHKVKSYVKTSSDCPKKGLVFITAANKKFCVNPDLEWVKNIVAKLNV</sequence>
<evidence type="ECO:0000313" key="6">
    <source>
        <dbReference type="EMBL" id="KAL2093498.1"/>
    </source>
</evidence>
<keyword evidence="4" id="KW-0732">Signal</keyword>
<dbReference type="Proteomes" id="UP001591681">
    <property type="component" value="Unassembled WGS sequence"/>
</dbReference>
<dbReference type="InterPro" id="IPR001811">
    <property type="entry name" value="Chemokine_IL8-like_dom"/>
</dbReference>
<gene>
    <name evidence="6" type="ORF">ACEWY4_010810</name>
</gene>
<dbReference type="Pfam" id="PF00048">
    <property type="entry name" value="IL8"/>
    <property type="match status" value="1"/>
</dbReference>
<protein>
    <recommendedName>
        <fullName evidence="4">C-C motif chemokine</fullName>
    </recommendedName>
</protein>
<evidence type="ECO:0000256" key="2">
    <source>
        <dbReference type="ARBA" id="ARBA00022514"/>
    </source>
</evidence>
<dbReference type="PROSITE" id="PS00472">
    <property type="entry name" value="SMALL_CYTOKINES_CC"/>
    <property type="match status" value="1"/>
</dbReference>
<dbReference type="GO" id="GO:0006935">
    <property type="term" value="P:chemotaxis"/>
    <property type="evidence" value="ECO:0007669"/>
    <property type="project" value="UniProtKB-KW"/>
</dbReference>
<dbReference type="GO" id="GO:0005125">
    <property type="term" value="F:cytokine activity"/>
    <property type="evidence" value="ECO:0007669"/>
    <property type="project" value="UniProtKB-KW"/>
</dbReference>
<evidence type="ECO:0000256" key="1">
    <source>
        <dbReference type="ARBA" id="ARBA00010868"/>
    </source>
</evidence>
<comment type="subcellular location">
    <subcellularLocation>
        <location evidence="4">Secreted</location>
    </subcellularLocation>
</comment>
<dbReference type="SUPFAM" id="SSF54117">
    <property type="entry name" value="Interleukin 8-like chemokines"/>
    <property type="match status" value="1"/>
</dbReference>
<dbReference type="SMART" id="SM00199">
    <property type="entry name" value="SCY"/>
    <property type="match status" value="1"/>
</dbReference>
<dbReference type="FunFam" id="2.40.50.40:FF:000002">
    <property type="entry name" value="C-C motif chemokine"/>
    <property type="match status" value="1"/>
</dbReference>
<keyword evidence="2 4" id="KW-0202">Cytokine</keyword>
<dbReference type="InterPro" id="IPR036048">
    <property type="entry name" value="Interleukin_8-like_sf"/>
</dbReference>
<proteinExistence type="inferred from homology"/>
<keyword evidence="3" id="KW-1015">Disulfide bond</keyword>
<evidence type="ECO:0000259" key="5">
    <source>
        <dbReference type="SMART" id="SM00199"/>
    </source>
</evidence>
<comment type="caution">
    <text evidence="6">The sequence shown here is derived from an EMBL/GenBank/DDBJ whole genome shotgun (WGS) entry which is preliminary data.</text>
</comment>
<comment type="similarity">
    <text evidence="1 4">Belongs to the intercrine beta (chemokine CC) family.</text>
</comment>
<dbReference type="PANTHER" id="PTHR12015">
    <property type="entry name" value="SMALL INDUCIBLE CYTOKINE A"/>
    <property type="match status" value="1"/>
</dbReference>
<keyword evidence="7" id="KW-1185">Reference proteome</keyword>
<evidence type="ECO:0000256" key="4">
    <source>
        <dbReference type="RuleBase" id="RU361150"/>
    </source>
</evidence>
<dbReference type="GO" id="GO:0005615">
    <property type="term" value="C:extracellular space"/>
    <property type="evidence" value="ECO:0007669"/>
    <property type="project" value="UniProtKB-KW"/>
</dbReference>
<feature type="signal peptide" evidence="4">
    <location>
        <begin position="1"/>
        <end position="19"/>
    </location>
</feature>
<dbReference type="EMBL" id="JBHFQA010000009">
    <property type="protein sequence ID" value="KAL2093498.1"/>
    <property type="molecule type" value="Genomic_DNA"/>
</dbReference>
<feature type="chain" id="PRO_5044524971" description="C-C motif chemokine" evidence="4">
    <location>
        <begin position="20"/>
        <end position="85"/>
    </location>
</feature>
<dbReference type="InterPro" id="IPR000827">
    <property type="entry name" value="Chemokine_CC_CS"/>
</dbReference>
<keyword evidence="4" id="KW-0964">Secreted</keyword>
<name>A0ABD1K3L2_9TELE</name>
<organism evidence="6 7">
    <name type="scientific">Coilia grayii</name>
    <name type="common">Gray's grenadier anchovy</name>
    <dbReference type="NCBI Taxonomy" id="363190"/>
    <lineage>
        <taxon>Eukaryota</taxon>
        <taxon>Metazoa</taxon>
        <taxon>Chordata</taxon>
        <taxon>Craniata</taxon>
        <taxon>Vertebrata</taxon>
        <taxon>Euteleostomi</taxon>
        <taxon>Actinopterygii</taxon>
        <taxon>Neopterygii</taxon>
        <taxon>Teleostei</taxon>
        <taxon>Clupei</taxon>
        <taxon>Clupeiformes</taxon>
        <taxon>Clupeoidei</taxon>
        <taxon>Engraulidae</taxon>
        <taxon>Coilinae</taxon>
        <taxon>Coilia</taxon>
    </lineage>
</organism>
<dbReference type="CDD" id="cd00272">
    <property type="entry name" value="Chemokine_CC"/>
    <property type="match status" value="1"/>
</dbReference>
<evidence type="ECO:0000313" key="7">
    <source>
        <dbReference type="Proteomes" id="UP001591681"/>
    </source>
</evidence>
<dbReference type="Gene3D" id="2.40.50.40">
    <property type="match status" value="1"/>
</dbReference>
<dbReference type="InterPro" id="IPR039809">
    <property type="entry name" value="Chemokine_b/g/d"/>
</dbReference>
<keyword evidence="4" id="KW-0145">Chemotaxis</keyword>
<feature type="domain" description="Chemokine interleukin-8-like" evidence="5">
    <location>
        <begin position="25"/>
        <end position="83"/>
    </location>
</feature>
<dbReference type="AlphaFoldDB" id="A0ABD1K3L2"/>
<reference evidence="6 7" key="1">
    <citation type="submission" date="2024-09" db="EMBL/GenBank/DDBJ databases">
        <title>A chromosome-level genome assembly of Gray's grenadier anchovy, Coilia grayii.</title>
        <authorList>
            <person name="Fu Z."/>
        </authorList>
    </citation>
    <scope>NUCLEOTIDE SEQUENCE [LARGE SCALE GENOMIC DNA]</scope>
    <source>
        <strain evidence="6">G4</strain>
        <tissue evidence="6">Muscle</tissue>
    </source>
</reference>
<evidence type="ECO:0000256" key="3">
    <source>
        <dbReference type="ARBA" id="ARBA00023157"/>
    </source>
</evidence>
<accession>A0ABD1K3L2</accession>